<proteinExistence type="predicted"/>
<name>A0AAD5UIX4_9FUNG</name>
<reference evidence="1" key="1">
    <citation type="submission" date="2020-05" db="EMBL/GenBank/DDBJ databases">
        <title>Phylogenomic resolution of chytrid fungi.</title>
        <authorList>
            <person name="Stajich J.E."/>
            <person name="Amses K."/>
            <person name="Simmons R."/>
            <person name="Seto K."/>
            <person name="Myers J."/>
            <person name="Bonds A."/>
            <person name="Quandt C.A."/>
            <person name="Barry K."/>
            <person name="Liu P."/>
            <person name="Grigoriev I."/>
            <person name="Longcore J.E."/>
            <person name="James T.Y."/>
        </authorList>
    </citation>
    <scope>NUCLEOTIDE SEQUENCE</scope>
    <source>
        <strain evidence="1">PLAUS21</strain>
    </source>
</reference>
<dbReference type="AlphaFoldDB" id="A0AAD5UIX4"/>
<evidence type="ECO:0000313" key="2">
    <source>
        <dbReference type="Proteomes" id="UP001210925"/>
    </source>
</evidence>
<accession>A0AAD5UIX4</accession>
<dbReference type="EMBL" id="JADGKB010000019">
    <property type="protein sequence ID" value="KAJ3259327.1"/>
    <property type="molecule type" value="Genomic_DNA"/>
</dbReference>
<organism evidence="1 2">
    <name type="scientific">Boothiomyces macroporosus</name>
    <dbReference type="NCBI Taxonomy" id="261099"/>
    <lineage>
        <taxon>Eukaryota</taxon>
        <taxon>Fungi</taxon>
        <taxon>Fungi incertae sedis</taxon>
        <taxon>Chytridiomycota</taxon>
        <taxon>Chytridiomycota incertae sedis</taxon>
        <taxon>Chytridiomycetes</taxon>
        <taxon>Rhizophydiales</taxon>
        <taxon>Terramycetaceae</taxon>
        <taxon>Boothiomyces</taxon>
    </lineage>
</organism>
<protein>
    <submittedName>
        <fullName evidence="1">Uncharacterized protein</fullName>
    </submittedName>
</protein>
<sequence>MDKIKNSIIRLTEEYTPPNDRQGILSGLQIWLRNYTQEISRVPPTFNEISFTQPRPISDHSNLAQFSQIPNLPIPLQIGFPNMNAEISQINNASGTLGVTIETMQRWLRDFQRYDPRFGYVKQFEITLGNRTTHVVFFKSE</sequence>
<keyword evidence="2" id="KW-1185">Reference proteome</keyword>
<dbReference type="Proteomes" id="UP001210925">
    <property type="component" value="Unassembled WGS sequence"/>
</dbReference>
<evidence type="ECO:0000313" key="1">
    <source>
        <dbReference type="EMBL" id="KAJ3259327.1"/>
    </source>
</evidence>
<comment type="caution">
    <text evidence="1">The sequence shown here is derived from an EMBL/GenBank/DDBJ whole genome shotgun (WGS) entry which is preliminary data.</text>
</comment>
<gene>
    <name evidence="1" type="ORF">HK103_002525</name>
</gene>